<feature type="compositionally biased region" description="Basic residues" evidence="1">
    <location>
        <begin position="18"/>
        <end position="34"/>
    </location>
</feature>
<evidence type="ECO:0000256" key="1">
    <source>
        <dbReference type="SAM" id="MobiDB-lite"/>
    </source>
</evidence>
<feature type="non-terminal residue" evidence="2">
    <location>
        <position position="1"/>
    </location>
</feature>
<name>A0A0B4F8L9_METAF</name>
<proteinExistence type="predicted"/>
<dbReference type="OrthoDB" id="4934858at2759"/>
<comment type="caution">
    <text evidence="2">The sequence shown here is derived from an EMBL/GenBank/DDBJ whole genome shotgun (WGS) entry which is preliminary data.</text>
</comment>
<accession>A0A0B4F8L9</accession>
<dbReference type="Proteomes" id="UP000031186">
    <property type="component" value="Unassembled WGS sequence"/>
</dbReference>
<dbReference type="EMBL" id="AZNF01000005">
    <property type="protein sequence ID" value="KID66883.1"/>
    <property type="molecule type" value="Genomic_DNA"/>
</dbReference>
<gene>
    <name evidence="2" type="ORF">MAN_05164</name>
</gene>
<keyword evidence="3" id="KW-1185">Reference proteome</keyword>
<evidence type="ECO:0000313" key="2">
    <source>
        <dbReference type="EMBL" id="KID66883.1"/>
    </source>
</evidence>
<organism evidence="2 3">
    <name type="scientific">Metarhizium anisopliae (strain ARSEF 549)</name>
    <dbReference type="NCBI Taxonomy" id="3151832"/>
    <lineage>
        <taxon>Eukaryota</taxon>
        <taxon>Fungi</taxon>
        <taxon>Dikarya</taxon>
        <taxon>Ascomycota</taxon>
        <taxon>Pezizomycotina</taxon>
        <taxon>Sordariomycetes</taxon>
        <taxon>Hypocreomycetidae</taxon>
        <taxon>Hypocreales</taxon>
        <taxon>Clavicipitaceae</taxon>
        <taxon>Metarhizium</taxon>
    </lineage>
</organism>
<sequence>MTGTNETLNLRPFNVTGAKKKRRGQLKRRQRRAVARSAGSKKPSVRRKRPKFSQQHVPDIPATRTSDLEIGSPRVDVLSRVGEGLTPPPKHPNRPQGSKRKHSEVIDGAIEEPEGKKKRQRQEEAQQAMTDMSLVVSDMDRIVQPVEDLADLTDVSVLPVEPVPAENVNSLGDGAGYDPHQIPDILSDDGFSPPSIDIEAILDLHLP</sequence>
<evidence type="ECO:0000313" key="3">
    <source>
        <dbReference type="Proteomes" id="UP000031186"/>
    </source>
</evidence>
<dbReference type="HOGENOM" id="CLU_1326657_0_0_1"/>
<dbReference type="AlphaFoldDB" id="A0A0B4F8L9"/>
<feature type="compositionally biased region" description="Basic residues" evidence="1">
    <location>
        <begin position="91"/>
        <end position="102"/>
    </location>
</feature>
<protein>
    <submittedName>
        <fullName evidence="2">Uncharacterized protein</fullName>
    </submittedName>
</protein>
<feature type="region of interest" description="Disordered" evidence="1">
    <location>
        <begin position="1"/>
        <end position="125"/>
    </location>
</feature>
<reference evidence="2 3" key="1">
    <citation type="journal article" date="2014" name="Proc. Natl. Acad. Sci. U.S.A.">
        <title>Trajectory and genomic determinants of fungal-pathogen speciation and host adaptation.</title>
        <authorList>
            <person name="Hu X."/>
            <person name="Xiao G."/>
            <person name="Zheng P."/>
            <person name="Shang Y."/>
            <person name="Su Y."/>
            <person name="Zhang X."/>
            <person name="Liu X."/>
            <person name="Zhan S."/>
            <person name="St Leger R.J."/>
            <person name="Wang C."/>
        </authorList>
    </citation>
    <scope>NUCLEOTIDE SEQUENCE [LARGE SCALE GENOMIC DNA]</scope>
    <source>
        <strain evidence="2 3">ARSEF 549</strain>
    </source>
</reference>
<dbReference type="VEuPathDB" id="FungiDB:MAN_05164"/>